<dbReference type="EMBL" id="LAZR01061836">
    <property type="protein sequence ID" value="KKK62778.1"/>
    <property type="molecule type" value="Genomic_DNA"/>
</dbReference>
<evidence type="ECO:0008006" key="2">
    <source>
        <dbReference type="Google" id="ProtNLM"/>
    </source>
</evidence>
<accession>A0A0F8X1I0</accession>
<gene>
    <name evidence="1" type="ORF">LCGC14_3000950</name>
</gene>
<dbReference type="Pfam" id="PF09903">
    <property type="entry name" value="DUF2130"/>
    <property type="match status" value="1"/>
</dbReference>
<comment type="caution">
    <text evidence="1">The sequence shown here is derived from an EMBL/GenBank/DDBJ whole genome shotgun (WGS) entry which is preliminary data.</text>
</comment>
<protein>
    <recommendedName>
        <fullName evidence="2">DUF2130 domain-containing protein</fullName>
    </recommendedName>
</protein>
<dbReference type="InterPro" id="IPR019219">
    <property type="entry name" value="DUF2130"/>
</dbReference>
<proteinExistence type="predicted"/>
<organism evidence="1">
    <name type="scientific">marine sediment metagenome</name>
    <dbReference type="NCBI Taxonomy" id="412755"/>
    <lineage>
        <taxon>unclassified sequences</taxon>
        <taxon>metagenomes</taxon>
        <taxon>ecological metagenomes</taxon>
    </lineage>
</organism>
<evidence type="ECO:0000313" key="1">
    <source>
        <dbReference type="EMBL" id="KKK62778.1"/>
    </source>
</evidence>
<reference evidence="1" key="1">
    <citation type="journal article" date="2015" name="Nature">
        <title>Complex archaea that bridge the gap between prokaryotes and eukaryotes.</title>
        <authorList>
            <person name="Spang A."/>
            <person name="Saw J.H."/>
            <person name="Jorgensen S.L."/>
            <person name="Zaremba-Niedzwiedzka K."/>
            <person name="Martijn J."/>
            <person name="Lind A.E."/>
            <person name="van Eijk R."/>
            <person name="Schleper C."/>
            <person name="Guy L."/>
            <person name="Ettema T.J."/>
        </authorList>
    </citation>
    <scope>NUCLEOTIDE SEQUENCE</scope>
</reference>
<sequence>TVYNSAGKSCGTILWETKSTKLFAYDWVEKLKKDQQASGADIAVLATSILPKEIDTFGLYNDIWITDYRLSLGLAMALRYSLLEIARQKVVSSGKAGTKSLIYEYVTGREFAMHIKIIASAFTKMQENLEAEKRAIARIWKKREKQLTTVLTNVSGMRGSIEGIAQKALPDVNVMSLEDIGDDDV</sequence>
<dbReference type="AlphaFoldDB" id="A0A0F8X1I0"/>
<name>A0A0F8X1I0_9ZZZZ</name>
<feature type="non-terminal residue" evidence="1">
    <location>
        <position position="1"/>
    </location>
</feature>